<accession>A0ABR2W4P3</accession>
<feature type="compositionally biased region" description="Polar residues" evidence="7">
    <location>
        <begin position="439"/>
        <end position="451"/>
    </location>
</feature>
<dbReference type="PANTHER" id="PTHR10663:SF375">
    <property type="entry name" value="LD29171P"/>
    <property type="match status" value="1"/>
</dbReference>
<evidence type="ECO:0000256" key="4">
    <source>
        <dbReference type="ARBA" id="ARBA00022490"/>
    </source>
</evidence>
<evidence type="ECO:0000256" key="5">
    <source>
        <dbReference type="ARBA" id="ARBA00022927"/>
    </source>
</evidence>
<name>A0ABR2W4P3_9FUNG</name>
<comment type="subcellular location">
    <subcellularLocation>
        <location evidence="2">Cytoplasm</location>
    </subcellularLocation>
    <subcellularLocation>
        <location evidence="1">Membrane</location>
    </subcellularLocation>
</comment>
<keyword evidence="6" id="KW-0472">Membrane</keyword>
<sequence length="1886" mass="212285">MSKTLEHCLERLLKEAEAAHQKGLQEVCQKTTENLRVLKEVPNIILNDKVTNHKVSTSSEELPSNEISEQISEDTEVTADEQEHPENVLSDEVKDEEELRQSQEVETPEISSIHSTKETLDIQKNFDISSLTTDYWAPFKLACTPTMPTKIREIALDSIQKLAAFSYLKGTPPISTVDLFVSNNLTSSNIQTMYFSNTNDLSYIKELVEASEATLESHKKTDDMIEDIIDTICASYTGSEAEDAVELQVIKALLTLVTGTSCEIHGVTLMKAIQTCCNAYVYSSSPINQMTAKAALIQMVNLTISRMEHFSELAKKYPELDFHSLFKKYHLTSDSPQELATAATEATQTDLHNDAEVLNNVTGTDGNVTVNVTPDETDIGEPHSNDPNSSSIEEPQQLKQTDEPNVDISGTETEPNGQEVDSNANGITEETSLERDVADSQTETSSESPKIQTEKGDIEPASINIYSKVLQNDVFVVFRQLCLLSVAPELPNQEPAESSMSTIDRARGLALELILSMLNNSGPTFQTEDLFADLVRQYLCISLSKNGVSSEANLFEFSLSIFLIILHVFRGHLKSEIELLFNEIYLRILEMPNSTFKQKQMVLQGLNKICSHPQALVDIYLNYDCDISTASIFERIVNSLSRIAQGRTSKAGSTVGGIIGTHAAGLLLDNTADLAIVQENRLKLRGLKCLVAIIDSLVDWGKDPHSTGGRLSPEEKKSSEEVEVHSFNDRVTSPTLEDGFQQHPVIVSKNPLHSISLKNFASQYHGGGSPSSLSPTFPPDDDPARFEVITSRKQTLNKGVRHFNMHPKKGLKFLIENEFVTEDPAAIATFLKKNPALSKASVGEYLGDGDSLNIQVMHAFIEQMNFKGLSFVTALREFLQSFRLPGEAQKIDRIMEKFADCYCEANPELFANADTAYILAFSIIMLNTDQHSSQVKNRMDKQAFIHNNRGISVDLSTDFLGEIFDDISTNEIVMNEEKAMEMAKEPNSKLHKNEVVNIEYKMVSLLSEHRPTAVYRSATHADHVKPMFAVAWCPLMATLSLIFEHATDARTTGEEGKGHPSLQSETISLCLNGFEGAIRICCLYRLEIERDAFISSLAKLTALSQVKNLKYKNIAAVRSLLSIAQANGEYLESSWEIILYVISQMERLQLIGDSAIRPSMESPTSSARASIDTVHSDSQNTRKSSWFGSLVGAAHYDSYRAEDLRARPALATFVRDLQSQETLVVIDRIFSRSVNLSGNAILHFYRALCKVSLDEVEGNRSGPRMFSMQKIVEITYYNMSRIRFEWAQIWSILQPHFNTMGCNSNPDVATFAIDSLRQLSTKFLERDELAHFHTQNEFLKPFEYIINHNKSAAIQDLIIQSLNNLVSARSNNIKSGWKIIFLVCGRIAEGGNDELVKSAFDTVEQITQKYFDLIGPVFVDLTSCIVDFVFQGNSKIIHKAIDLLHYCVGRLVTEATTDNPPTLVRRYSLPEEPTDTATIEEERLFLKWFPLFSGLSRIAVDSPSSDVRDQALSILFDSLRSSGKLFDATFWSTIFRSVLLPLFEDLQDEGFQRREELIPVWSRAIDSMIELYSLYFDVLSTEPDFVKIILNMTVEFTKTKNENLSQKGITSLQKMIEENTTRFTPELWELCVATLLEVSALTTPTELFYLDPNRDQSKQTKKIDFMYALLKCSNHLMVIQAIVDLSSNPKAPLLQSMPANLRSRVILCIHQSYKTAHDFNTNYELRLHLWKAGYVQQMPNLVKQEMLGLSSYLQLTFDLYKLYGDDHDTELAEADKILPLIVNESTKVLTRYIAMLEDQVKYNRDIAIWSRVVVTIYKELVEIPWEVQPSEEMNSQSEPPVKLDQLRKEIKGFFLLGVKMISVDRPEVREILEQFFEKIANKFLKE</sequence>
<reference evidence="9 10" key="1">
    <citation type="submission" date="2023-04" db="EMBL/GenBank/DDBJ databases">
        <title>Genome of Basidiobolus ranarum AG-B5.</title>
        <authorList>
            <person name="Stajich J.E."/>
            <person name="Carter-House D."/>
            <person name="Gryganskyi A."/>
        </authorList>
    </citation>
    <scope>NUCLEOTIDE SEQUENCE [LARGE SCALE GENOMIC DNA]</scope>
    <source>
        <strain evidence="9 10">AG-B5</strain>
    </source>
</reference>
<evidence type="ECO:0000256" key="1">
    <source>
        <dbReference type="ARBA" id="ARBA00004370"/>
    </source>
</evidence>
<dbReference type="InterPro" id="IPR032691">
    <property type="entry name" value="Mon2/Sec7/BIG1-like_HUS"/>
</dbReference>
<feature type="compositionally biased region" description="Polar residues" evidence="7">
    <location>
        <begin position="385"/>
        <end position="399"/>
    </location>
</feature>
<feature type="compositionally biased region" description="Polar residues" evidence="7">
    <location>
        <begin position="53"/>
        <end position="70"/>
    </location>
</feature>
<evidence type="ECO:0000256" key="6">
    <source>
        <dbReference type="ARBA" id="ARBA00023136"/>
    </source>
</evidence>
<feature type="region of interest" description="Disordered" evidence="7">
    <location>
        <begin position="359"/>
        <end position="456"/>
    </location>
</feature>
<dbReference type="PANTHER" id="PTHR10663">
    <property type="entry name" value="GUANYL-NUCLEOTIDE EXCHANGE FACTOR"/>
    <property type="match status" value="1"/>
</dbReference>
<feature type="region of interest" description="Disordered" evidence="7">
    <location>
        <begin position="704"/>
        <end position="726"/>
    </location>
</feature>
<proteinExistence type="predicted"/>
<dbReference type="InterPro" id="IPR011989">
    <property type="entry name" value="ARM-like"/>
</dbReference>
<keyword evidence="5" id="KW-0653">Protein transport</keyword>
<dbReference type="InterPro" id="IPR046455">
    <property type="entry name" value="Sec7/BIG1-like_C"/>
</dbReference>
<dbReference type="Gene3D" id="1.25.10.10">
    <property type="entry name" value="Leucine-rich Repeat Variant"/>
    <property type="match status" value="1"/>
</dbReference>
<dbReference type="Gene3D" id="1.10.220.20">
    <property type="match status" value="1"/>
</dbReference>
<dbReference type="InterPro" id="IPR000904">
    <property type="entry name" value="Sec7_dom"/>
</dbReference>
<dbReference type="InterPro" id="IPR023394">
    <property type="entry name" value="Sec7_C_sf"/>
</dbReference>
<keyword evidence="4" id="KW-0963">Cytoplasm</keyword>
<feature type="compositionally biased region" description="Polar residues" evidence="7">
    <location>
        <begin position="104"/>
        <end position="114"/>
    </location>
</feature>
<comment type="caution">
    <text evidence="9">The sequence shown here is derived from an EMBL/GenBank/DDBJ whole genome shotgun (WGS) entry which is preliminary data.</text>
</comment>
<evidence type="ECO:0000313" key="10">
    <source>
        <dbReference type="Proteomes" id="UP001479436"/>
    </source>
</evidence>
<feature type="domain" description="SEC7" evidence="8">
    <location>
        <begin position="785"/>
        <end position="970"/>
    </location>
</feature>
<feature type="region of interest" description="Disordered" evidence="7">
    <location>
        <begin position="52"/>
        <end position="114"/>
    </location>
</feature>
<dbReference type="EMBL" id="JASJQH010007027">
    <property type="protein sequence ID" value="KAK9719991.1"/>
    <property type="molecule type" value="Genomic_DNA"/>
</dbReference>
<evidence type="ECO:0000259" key="8">
    <source>
        <dbReference type="PROSITE" id="PS50190"/>
    </source>
</evidence>
<dbReference type="Pfam" id="PF12783">
    <property type="entry name" value="Sec7-like_HUS"/>
    <property type="match status" value="1"/>
</dbReference>
<evidence type="ECO:0000256" key="7">
    <source>
        <dbReference type="SAM" id="MobiDB-lite"/>
    </source>
</evidence>
<evidence type="ECO:0000256" key="3">
    <source>
        <dbReference type="ARBA" id="ARBA00022448"/>
    </source>
</evidence>
<organism evidence="9 10">
    <name type="scientific">Basidiobolus ranarum</name>
    <dbReference type="NCBI Taxonomy" id="34480"/>
    <lineage>
        <taxon>Eukaryota</taxon>
        <taxon>Fungi</taxon>
        <taxon>Fungi incertae sedis</taxon>
        <taxon>Zoopagomycota</taxon>
        <taxon>Entomophthoromycotina</taxon>
        <taxon>Basidiobolomycetes</taxon>
        <taxon>Basidiobolales</taxon>
        <taxon>Basidiobolaceae</taxon>
        <taxon>Basidiobolus</taxon>
    </lineage>
</organism>
<dbReference type="SUPFAM" id="SSF48425">
    <property type="entry name" value="Sec7 domain"/>
    <property type="match status" value="1"/>
</dbReference>
<keyword evidence="10" id="KW-1185">Reference proteome</keyword>
<dbReference type="SUPFAM" id="SSF48371">
    <property type="entry name" value="ARM repeat"/>
    <property type="match status" value="1"/>
</dbReference>
<feature type="compositionally biased region" description="Low complexity" evidence="7">
    <location>
        <begin position="359"/>
        <end position="373"/>
    </location>
</feature>
<dbReference type="InterPro" id="IPR015403">
    <property type="entry name" value="Mon2/Sec7/BIG1-like_HDS"/>
</dbReference>
<keyword evidence="3" id="KW-0813">Transport</keyword>
<protein>
    <submittedName>
        <fullName evidence="9">Guanine nucleotide exchange protein for ADP-robosylation factor</fullName>
    </submittedName>
</protein>
<dbReference type="InterPro" id="IPR035999">
    <property type="entry name" value="Sec7_dom_sf"/>
</dbReference>
<dbReference type="Pfam" id="PF01369">
    <property type="entry name" value="Sec7"/>
    <property type="match status" value="1"/>
</dbReference>
<gene>
    <name evidence="9" type="primary">SEC7_2</name>
    <name evidence="9" type="ORF">K7432_004409</name>
</gene>
<dbReference type="InterPro" id="IPR032629">
    <property type="entry name" value="DCB_dom"/>
</dbReference>
<dbReference type="Proteomes" id="UP001479436">
    <property type="component" value="Unassembled WGS sequence"/>
</dbReference>
<dbReference type="Pfam" id="PF20252">
    <property type="entry name" value="BIG2_C"/>
    <property type="match status" value="1"/>
</dbReference>
<dbReference type="CDD" id="cd00171">
    <property type="entry name" value="Sec7"/>
    <property type="match status" value="1"/>
</dbReference>
<dbReference type="Gene3D" id="1.10.1000.11">
    <property type="entry name" value="Arf Nucleotide-binding Site Opener,domain 2"/>
    <property type="match status" value="1"/>
</dbReference>
<feature type="compositionally biased region" description="Polar residues" evidence="7">
    <location>
        <begin position="408"/>
        <end position="430"/>
    </location>
</feature>
<dbReference type="Pfam" id="PF09324">
    <property type="entry name" value="Sec7-like_HDS"/>
    <property type="match status" value="1"/>
</dbReference>
<feature type="compositionally biased region" description="Basic and acidic residues" evidence="7">
    <location>
        <begin position="712"/>
        <end position="726"/>
    </location>
</feature>
<dbReference type="InterPro" id="IPR016024">
    <property type="entry name" value="ARM-type_fold"/>
</dbReference>
<dbReference type="SMART" id="SM00222">
    <property type="entry name" value="Sec7"/>
    <property type="match status" value="1"/>
</dbReference>
<evidence type="ECO:0000256" key="2">
    <source>
        <dbReference type="ARBA" id="ARBA00004496"/>
    </source>
</evidence>
<dbReference type="Pfam" id="PF16213">
    <property type="entry name" value="DCB"/>
    <property type="match status" value="1"/>
</dbReference>
<dbReference type="PROSITE" id="PS50190">
    <property type="entry name" value="SEC7"/>
    <property type="match status" value="1"/>
</dbReference>
<evidence type="ECO:0000313" key="9">
    <source>
        <dbReference type="EMBL" id="KAK9719991.1"/>
    </source>
</evidence>
<feature type="compositionally biased region" description="Acidic residues" evidence="7">
    <location>
        <begin position="71"/>
        <end position="80"/>
    </location>
</feature>